<organism evidence="1 2">
    <name type="scientific">Photobacterium ganghwense</name>
    <dbReference type="NCBI Taxonomy" id="320778"/>
    <lineage>
        <taxon>Bacteria</taxon>
        <taxon>Pseudomonadati</taxon>
        <taxon>Pseudomonadota</taxon>
        <taxon>Gammaproteobacteria</taxon>
        <taxon>Vibrionales</taxon>
        <taxon>Vibrionaceae</taxon>
        <taxon>Photobacterium</taxon>
    </lineage>
</organism>
<dbReference type="InterPro" id="IPR029044">
    <property type="entry name" value="Nucleotide-diphossugar_trans"/>
</dbReference>
<sequence length="249" mass="29548">MMIFLSIINHNHDKMLASNPYLAEIAKKYNVLIKSNTPVTEELLLFSQRNNITLIDKKYGRGFSENNNIVFDYLSKNNIINDDDFFLVINPDVLIDISQLIQLEKETHKVKSDIYTINLFKDSDLSIHEYSIKRFPRLTGPLQGLFLKEKRTDSYDKENICEPIEVDWAAGSFLMFKKKCYDELKGFNQKFFMYFEDVDVCRRAQKKGMVLTYLPNIKAIHKGAFNNRNIFSKHFIWYLRSYLRYHFNF</sequence>
<name>A0A0J1HH62_9GAMM</name>
<dbReference type="AlphaFoldDB" id="A0A0J1HH62"/>
<dbReference type="PANTHER" id="PTHR43179:SF7">
    <property type="entry name" value="RHAMNOSYLTRANSFERASE WBBL"/>
    <property type="match status" value="1"/>
</dbReference>
<accession>A0A0J1HH62</accession>
<dbReference type="PATRIC" id="fig|320778.3.peg.743"/>
<evidence type="ECO:0000313" key="2">
    <source>
        <dbReference type="Proteomes" id="UP000035909"/>
    </source>
</evidence>
<comment type="caution">
    <text evidence="1">The sequence shown here is derived from an EMBL/GenBank/DDBJ whole genome shotgun (WGS) entry which is preliminary data.</text>
</comment>
<proteinExistence type="predicted"/>
<evidence type="ECO:0000313" key="1">
    <source>
        <dbReference type="EMBL" id="KLV10966.1"/>
    </source>
</evidence>
<dbReference type="SUPFAM" id="SSF53448">
    <property type="entry name" value="Nucleotide-diphospho-sugar transferases"/>
    <property type="match status" value="1"/>
</dbReference>
<dbReference type="PANTHER" id="PTHR43179">
    <property type="entry name" value="RHAMNOSYLTRANSFERASE WBBL"/>
    <property type="match status" value="1"/>
</dbReference>
<dbReference type="Proteomes" id="UP000035909">
    <property type="component" value="Unassembled WGS sequence"/>
</dbReference>
<dbReference type="Gene3D" id="3.90.550.10">
    <property type="entry name" value="Spore Coat Polysaccharide Biosynthesis Protein SpsA, Chain A"/>
    <property type="match status" value="1"/>
</dbReference>
<protein>
    <submittedName>
        <fullName evidence="1">Uncharacterized protein</fullName>
    </submittedName>
</protein>
<dbReference type="EMBL" id="LDOU01000004">
    <property type="protein sequence ID" value="KLV10966.1"/>
    <property type="molecule type" value="Genomic_DNA"/>
</dbReference>
<gene>
    <name evidence="1" type="ORF">ABT57_03445</name>
</gene>
<keyword evidence="2" id="KW-1185">Reference proteome</keyword>
<reference evidence="1 2" key="1">
    <citation type="submission" date="2015-05" db="EMBL/GenBank/DDBJ databases">
        <title>Photobacterium galathea sp. nov.</title>
        <authorList>
            <person name="Machado H."/>
            <person name="Gram L."/>
        </authorList>
    </citation>
    <scope>NUCLEOTIDE SEQUENCE [LARGE SCALE GENOMIC DNA]</scope>
    <source>
        <strain evidence="1 2">DSM 22954</strain>
    </source>
</reference>
<dbReference type="STRING" id="320778.ABT57_03445"/>